<keyword evidence="2" id="KW-1185">Reference proteome</keyword>
<reference evidence="1 2" key="1">
    <citation type="journal article" date="2020" name="Harmful Algae">
        <title>Molecular and morphological characterization of a novel dihydroanatoxin-a producing Microcoleus species (cyanobacteria) from the Russian River, California, USA.</title>
        <authorList>
            <person name="Conklin K.Y."/>
            <person name="Stancheva R."/>
            <person name="Otten T.G."/>
            <person name="Fadness R."/>
            <person name="Boyer G.L."/>
            <person name="Read B."/>
            <person name="Zhang X."/>
            <person name="Sheath R.G."/>
        </authorList>
    </citation>
    <scope>NUCLEOTIDE SEQUENCE [LARGE SCALE GENOMIC DNA]</scope>
    <source>
        <strain evidence="1 2">PTRS2</strain>
    </source>
</reference>
<evidence type="ECO:0000313" key="2">
    <source>
        <dbReference type="Proteomes" id="UP001384579"/>
    </source>
</evidence>
<dbReference type="RefSeq" id="WP_340541619.1">
    <property type="nucleotide sequence ID" value="NZ_JBBLXS010000222.1"/>
</dbReference>
<gene>
    <name evidence="1" type="ORF">WMG39_16775</name>
</gene>
<dbReference type="Proteomes" id="UP001384579">
    <property type="component" value="Unassembled WGS sequence"/>
</dbReference>
<protein>
    <submittedName>
        <fullName evidence="1">Uncharacterized protein</fullName>
    </submittedName>
</protein>
<comment type="caution">
    <text evidence="1">The sequence shown here is derived from an EMBL/GenBank/DDBJ whole genome shotgun (WGS) entry which is preliminary data.</text>
</comment>
<accession>A0ABU8YQ55</accession>
<dbReference type="EMBL" id="JBBLXS010000222">
    <property type="protein sequence ID" value="MEK0186491.1"/>
    <property type="molecule type" value="Genomic_DNA"/>
</dbReference>
<evidence type="ECO:0000313" key="1">
    <source>
        <dbReference type="EMBL" id="MEK0186491.1"/>
    </source>
</evidence>
<organism evidence="1 2">
    <name type="scientific">Microcoleus anatoxicus PTRS2</name>
    <dbReference type="NCBI Taxonomy" id="2705321"/>
    <lineage>
        <taxon>Bacteria</taxon>
        <taxon>Bacillati</taxon>
        <taxon>Cyanobacteriota</taxon>
        <taxon>Cyanophyceae</taxon>
        <taxon>Oscillatoriophycideae</taxon>
        <taxon>Oscillatoriales</taxon>
        <taxon>Microcoleaceae</taxon>
        <taxon>Microcoleus</taxon>
        <taxon>Microcoleus anatoxicus</taxon>
    </lineage>
</organism>
<proteinExistence type="predicted"/>
<name>A0ABU8YQ55_9CYAN</name>
<sequence>MNSQNPVVELVKLFKQRLDYLDSRTSALENQIRSNSAETEFSQRFQELISLLETLPQTPPTQNP</sequence>